<evidence type="ECO:0000259" key="2">
    <source>
        <dbReference type="Pfam" id="PF00535"/>
    </source>
</evidence>
<dbReference type="InterPro" id="IPR029044">
    <property type="entry name" value="Nucleotide-diphossugar_trans"/>
</dbReference>
<dbReference type="PANTHER" id="PTHR43685:SF3">
    <property type="entry name" value="SLR2126 PROTEIN"/>
    <property type="match status" value="1"/>
</dbReference>
<dbReference type="OrthoDB" id="9801954at2"/>
<dbReference type="Proteomes" id="UP000318010">
    <property type="component" value="Unassembled WGS sequence"/>
</dbReference>
<feature type="transmembrane region" description="Helical" evidence="1">
    <location>
        <begin position="239"/>
        <end position="256"/>
    </location>
</feature>
<reference evidence="3 4" key="1">
    <citation type="submission" date="2019-07" db="EMBL/GenBank/DDBJ databases">
        <authorList>
            <person name="Kim J."/>
        </authorList>
    </citation>
    <scope>NUCLEOTIDE SEQUENCE [LARGE SCALE GENOMIC DNA]</scope>
    <source>
        <strain evidence="3 4">MJ1a</strain>
    </source>
</reference>
<keyword evidence="1" id="KW-0812">Transmembrane</keyword>
<dbReference type="CDD" id="cd00761">
    <property type="entry name" value="Glyco_tranf_GTA_type"/>
    <property type="match status" value="1"/>
</dbReference>
<name>A0A563U4F2_9SPHI</name>
<feature type="transmembrane region" description="Helical" evidence="1">
    <location>
        <begin position="262"/>
        <end position="279"/>
    </location>
</feature>
<protein>
    <submittedName>
        <fullName evidence="3">Glycosyltransferase family 2 protein</fullName>
    </submittedName>
</protein>
<organism evidence="3 4">
    <name type="scientific">Mucilaginibacter achroorhodeus</name>
    <dbReference type="NCBI Taxonomy" id="2599294"/>
    <lineage>
        <taxon>Bacteria</taxon>
        <taxon>Pseudomonadati</taxon>
        <taxon>Bacteroidota</taxon>
        <taxon>Sphingobacteriia</taxon>
        <taxon>Sphingobacteriales</taxon>
        <taxon>Sphingobacteriaceae</taxon>
        <taxon>Mucilaginibacter</taxon>
    </lineage>
</organism>
<sequence>MVTVSIVIPTYQRPKLLANCLKALLRQKFDRHQYEIIVVSDGPDEQTKAVINEWSLYDHPQIKYLPLPQKKGPAGARNYGWLNAKGSIIAFTDDDCLPDAHWLQQIVAHCNPEKEIAITGRVIVPISDRPTDHEQNTAHLQTADFITANCACTKKALIKAGGFDEEFEMAWREDSDLHFKFIHNNVPITKVESAIVVHPVRASPWGVSIKEQKKTMYNALLYKKHQDLYDRLIRQKTPVFYYCIIAAFLMMIAGWITQHQTLFTVGSAGWAGLTVCFAYKRLKNTSLAVSHVVEMVYTSIIIPFASVFWQWYGAIKYRVLFI</sequence>
<evidence type="ECO:0000313" key="3">
    <source>
        <dbReference type="EMBL" id="TWR26230.1"/>
    </source>
</evidence>
<dbReference type="InterPro" id="IPR050834">
    <property type="entry name" value="Glycosyltransf_2"/>
</dbReference>
<dbReference type="Pfam" id="PF00535">
    <property type="entry name" value="Glycos_transf_2"/>
    <property type="match status" value="1"/>
</dbReference>
<dbReference type="Gene3D" id="3.90.550.10">
    <property type="entry name" value="Spore Coat Polysaccharide Biosynthesis Protein SpsA, Chain A"/>
    <property type="match status" value="1"/>
</dbReference>
<proteinExistence type="predicted"/>
<dbReference type="GO" id="GO:0016740">
    <property type="term" value="F:transferase activity"/>
    <property type="evidence" value="ECO:0007669"/>
    <property type="project" value="UniProtKB-KW"/>
</dbReference>
<gene>
    <name evidence="3" type="ORF">FPZ42_11435</name>
</gene>
<evidence type="ECO:0000313" key="4">
    <source>
        <dbReference type="Proteomes" id="UP000318010"/>
    </source>
</evidence>
<keyword evidence="3" id="KW-0808">Transferase</keyword>
<dbReference type="EMBL" id="VOEI01000003">
    <property type="protein sequence ID" value="TWR26230.1"/>
    <property type="molecule type" value="Genomic_DNA"/>
</dbReference>
<dbReference type="RefSeq" id="WP_146271458.1">
    <property type="nucleotide sequence ID" value="NZ_VOEI01000003.1"/>
</dbReference>
<keyword evidence="1" id="KW-0472">Membrane</keyword>
<dbReference type="AlphaFoldDB" id="A0A563U4F2"/>
<accession>A0A563U4F2</accession>
<comment type="caution">
    <text evidence="3">The sequence shown here is derived from an EMBL/GenBank/DDBJ whole genome shotgun (WGS) entry which is preliminary data.</text>
</comment>
<dbReference type="InterPro" id="IPR001173">
    <property type="entry name" value="Glyco_trans_2-like"/>
</dbReference>
<keyword evidence="4" id="KW-1185">Reference proteome</keyword>
<dbReference type="PANTHER" id="PTHR43685">
    <property type="entry name" value="GLYCOSYLTRANSFERASE"/>
    <property type="match status" value="1"/>
</dbReference>
<feature type="transmembrane region" description="Helical" evidence="1">
    <location>
        <begin position="291"/>
        <end position="312"/>
    </location>
</feature>
<evidence type="ECO:0000256" key="1">
    <source>
        <dbReference type="SAM" id="Phobius"/>
    </source>
</evidence>
<feature type="domain" description="Glycosyltransferase 2-like" evidence="2">
    <location>
        <begin position="5"/>
        <end position="137"/>
    </location>
</feature>
<dbReference type="SUPFAM" id="SSF53448">
    <property type="entry name" value="Nucleotide-diphospho-sugar transferases"/>
    <property type="match status" value="1"/>
</dbReference>
<keyword evidence="1" id="KW-1133">Transmembrane helix</keyword>